<dbReference type="OrthoDB" id="390183at2"/>
<evidence type="ECO:0000313" key="2">
    <source>
        <dbReference type="EMBL" id="AXK50887.1"/>
    </source>
</evidence>
<dbReference type="KEGG" id="salx:SALLE_v1c02110"/>
<dbReference type="EMBL" id="CP031376">
    <property type="protein sequence ID" value="AXK50887.1"/>
    <property type="molecule type" value="Genomic_DNA"/>
</dbReference>
<sequence length="335" mass="39420">MEELKSGDLLKQIKEEVYSKFENYKLKNKKPNTKLSIALWIIPAILWPVGSVLWFFGLFLFQSILLPIGTAMVFISIPLFISAVIYTIVVNKNKSNYIKPFLEEFEISSYYKLEMKRLFGEYLSDLRIEKNFLTTVLKLGPFLYADDPKVKEVMTFSLEGQKFSYGVVTSRKLVRTRHGWRYWYFHQTFIVANFTKSFLESPTNMYFSRTPFLLLDDAKKIDFESPEFNDYANVFSSDQIFARKFITPKRMSNILEISKNNNRAKLEYLFFHKSALVGEVKTFKSYHFKYHSFTSLSNISKIDELVNQIYNKVTCEVSDLRDVLKFFQVMGLFPD</sequence>
<protein>
    <recommendedName>
        <fullName evidence="4">DUF3137 domain-containing protein</fullName>
    </recommendedName>
</protein>
<feature type="transmembrane region" description="Helical" evidence="1">
    <location>
        <begin position="64"/>
        <end position="89"/>
    </location>
</feature>
<proteinExistence type="predicted"/>
<dbReference type="InterPro" id="IPR021484">
    <property type="entry name" value="DUF3137"/>
</dbReference>
<reference evidence="2 3" key="1">
    <citation type="submission" date="2018-07" db="EMBL/GenBank/DDBJ databases">
        <title>Complete genome sequence of Spiroplasma alleghenense PLHS-1 (ATCC 51752).</title>
        <authorList>
            <person name="Chou L."/>
            <person name="Lee T.-Y."/>
            <person name="Tsai Y.-M."/>
            <person name="Kuo C.-H."/>
        </authorList>
    </citation>
    <scope>NUCLEOTIDE SEQUENCE [LARGE SCALE GENOMIC DNA]</scope>
    <source>
        <strain evidence="2 3">PLHS-1</strain>
    </source>
</reference>
<evidence type="ECO:0000256" key="1">
    <source>
        <dbReference type="SAM" id="Phobius"/>
    </source>
</evidence>
<dbReference type="RefSeq" id="WP_115557807.1">
    <property type="nucleotide sequence ID" value="NZ_CP031376.1"/>
</dbReference>
<accession>A0A345Z2Q8</accession>
<dbReference type="AlphaFoldDB" id="A0A345Z2Q8"/>
<keyword evidence="1" id="KW-0812">Transmembrane</keyword>
<keyword evidence="1" id="KW-1133">Transmembrane helix</keyword>
<name>A0A345Z2Q8_9MOLU</name>
<keyword evidence="1" id="KW-0472">Membrane</keyword>
<feature type="transmembrane region" description="Helical" evidence="1">
    <location>
        <begin position="37"/>
        <end position="58"/>
    </location>
</feature>
<organism evidence="2 3">
    <name type="scientific">Spiroplasma alleghenense</name>
    <dbReference type="NCBI Taxonomy" id="216931"/>
    <lineage>
        <taxon>Bacteria</taxon>
        <taxon>Bacillati</taxon>
        <taxon>Mycoplasmatota</taxon>
        <taxon>Mollicutes</taxon>
        <taxon>Entomoplasmatales</taxon>
        <taxon>Spiroplasmataceae</taxon>
        <taxon>Spiroplasma</taxon>
    </lineage>
</organism>
<gene>
    <name evidence="2" type="ORF">SALLE_v1c02110</name>
</gene>
<evidence type="ECO:0008006" key="4">
    <source>
        <dbReference type="Google" id="ProtNLM"/>
    </source>
</evidence>
<dbReference type="Proteomes" id="UP000254792">
    <property type="component" value="Chromosome"/>
</dbReference>
<keyword evidence="3" id="KW-1185">Reference proteome</keyword>
<dbReference type="Pfam" id="PF11335">
    <property type="entry name" value="DUF3137"/>
    <property type="match status" value="1"/>
</dbReference>
<evidence type="ECO:0000313" key="3">
    <source>
        <dbReference type="Proteomes" id="UP000254792"/>
    </source>
</evidence>